<evidence type="ECO:0000256" key="2">
    <source>
        <dbReference type="ARBA" id="ARBA00023136"/>
    </source>
</evidence>
<reference evidence="4 7" key="3">
    <citation type="submission" date="2020-05" db="EMBL/GenBank/DDBJ databases">
        <title>Vigna angularis (adzuki bean) Var. LongXiaoDou No. 4 denovo assembly.</title>
        <authorList>
            <person name="Xiang H."/>
        </authorList>
    </citation>
    <scope>NUCLEOTIDE SEQUENCE [LARGE SCALE GENOMIC DNA]</scope>
    <source>
        <tissue evidence="4">Leaf</tissue>
    </source>
</reference>
<accession>A0A0L9TU41</accession>
<evidence type="ECO:0000313" key="4">
    <source>
        <dbReference type="EMBL" id="KAG2403567.1"/>
    </source>
</evidence>
<dbReference type="KEGG" id="var:108325598"/>
<evidence type="ECO:0000256" key="3">
    <source>
        <dbReference type="SAM" id="Phobius"/>
    </source>
</evidence>
<organism evidence="5 6">
    <name type="scientific">Phaseolus angularis</name>
    <name type="common">Azuki bean</name>
    <name type="synonym">Vigna angularis</name>
    <dbReference type="NCBI Taxonomy" id="3914"/>
    <lineage>
        <taxon>Eukaryota</taxon>
        <taxon>Viridiplantae</taxon>
        <taxon>Streptophyta</taxon>
        <taxon>Embryophyta</taxon>
        <taxon>Tracheophyta</taxon>
        <taxon>Spermatophyta</taxon>
        <taxon>Magnoliopsida</taxon>
        <taxon>eudicotyledons</taxon>
        <taxon>Gunneridae</taxon>
        <taxon>Pentapetalae</taxon>
        <taxon>rosids</taxon>
        <taxon>fabids</taxon>
        <taxon>Fabales</taxon>
        <taxon>Fabaceae</taxon>
        <taxon>Papilionoideae</taxon>
        <taxon>50 kb inversion clade</taxon>
        <taxon>NPAAA clade</taxon>
        <taxon>indigoferoid/millettioid clade</taxon>
        <taxon>Phaseoleae</taxon>
        <taxon>Vigna</taxon>
    </lineage>
</organism>
<dbReference type="EMBL" id="CM003372">
    <property type="protein sequence ID" value="KOM33996.1"/>
    <property type="molecule type" value="Genomic_DNA"/>
</dbReference>
<dbReference type="InterPro" id="IPR044839">
    <property type="entry name" value="NDR1-like"/>
</dbReference>
<keyword evidence="3" id="KW-0812">Transmembrane</keyword>
<proteinExistence type="predicted"/>
<dbReference type="Proteomes" id="UP000053144">
    <property type="component" value="Chromosome 2"/>
</dbReference>
<evidence type="ECO:0000313" key="7">
    <source>
        <dbReference type="Proteomes" id="UP000743370"/>
    </source>
</evidence>
<keyword evidence="2 3" id="KW-0472">Membrane</keyword>
<dbReference type="GO" id="GO:0098542">
    <property type="term" value="P:defense response to other organism"/>
    <property type="evidence" value="ECO:0007669"/>
    <property type="project" value="InterPro"/>
</dbReference>
<dbReference type="STRING" id="3914.A0A0L9TU41"/>
<dbReference type="OrthoDB" id="1889094at2759"/>
<dbReference type="EMBL" id="JABFOF010000003">
    <property type="protein sequence ID" value="KAG2403567.1"/>
    <property type="molecule type" value="Genomic_DNA"/>
</dbReference>
<dbReference type="GO" id="GO:0009506">
    <property type="term" value="C:plasmodesma"/>
    <property type="evidence" value="ECO:0007669"/>
    <property type="project" value="TreeGrafter"/>
</dbReference>
<dbReference type="OMA" id="QCHVDDF"/>
<feature type="transmembrane region" description="Helical" evidence="3">
    <location>
        <begin position="37"/>
        <end position="59"/>
    </location>
</feature>
<gene>
    <name evidence="4" type="ORF">HKW66_Vig0188540</name>
    <name evidence="5" type="ORF">LR48_Vigan02g014600</name>
</gene>
<reference evidence="6" key="1">
    <citation type="journal article" date="2015" name="Proc. Natl. Acad. Sci. U.S.A.">
        <title>Genome sequencing of adzuki bean (Vigna angularis) provides insight into high starch and low fat accumulation and domestication.</title>
        <authorList>
            <person name="Yang K."/>
            <person name="Tian Z."/>
            <person name="Chen C."/>
            <person name="Luo L."/>
            <person name="Zhao B."/>
            <person name="Wang Z."/>
            <person name="Yu L."/>
            <person name="Li Y."/>
            <person name="Sun Y."/>
            <person name="Li W."/>
            <person name="Chen Y."/>
            <person name="Li Y."/>
            <person name="Zhang Y."/>
            <person name="Ai D."/>
            <person name="Zhao J."/>
            <person name="Shang C."/>
            <person name="Ma Y."/>
            <person name="Wu B."/>
            <person name="Wang M."/>
            <person name="Gao L."/>
            <person name="Sun D."/>
            <person name="Zhang P."/>
            <person name="Guo F."/>
            <person name="Wang W."/>
            <person name="Li Y."/>
            <person name="Wang J."/>
            <person name="Varshney R.K."/>
            <person name="Wang J."/>
            <person name="Ling H.Q."/>
            <person name="Wan P."/>
        </authorList>
    </citation>
    <scope>NUCLEOTIDE SEQUENCE</scope>
    <source>
        <strain evidence="6">cv. Jingnong 6</strain>
    </source>
</reference>
<protein>
    <submittedName>
        <fullName evidence="4">NDR1/HIN1-like protein</fullName>
    </submittedName>
</protein>
<evidence type="ECO:0000256" key="1">
    <source>
        <dbReference type="ARBA" id="ARBA00004370"/>
    </source>
</evidence>
<evidence type="ECO:0000313" key="5">
    <source>
        <dbReference type="EMBL" id="KOM33996.1"/>
    </source>
</evidence>
<evidence type="ECO:0000313" key="6">
    <source>
        <dbReference type="Proteomes" id="UP000053144"/>
    </source>
</evidence>
<keyword evidence="3" id="KW-1133">Transmembrane helix</keyword>
<dbReference type="AlphaFoldDB" id="A0A0L9TU41"/>
<comment type="subcellular location">
    <subcellularLocation>
        <location evidence="1">Membrane</location>
    </subcellularLocation>
</comment>
<sequence>MAETQPQPNIPATNDVVSAPTKEHLGTRCVYCLCKTFWIFLVLVIILVMLVILVLYIIITPRSFRFHVTEAKLTQFDYAANTSTLNYNLVLNITARNPNKKLKIYYDIVRANALYDGVRFSTTDVNMPWNSYLQDKKGTNLFSAVFSGQHVMVFDRNQVSDFHEDTNDGVFPIDIKIKFRIRFRLGDYISGHFNARATCELNVPFTDSNGKTVAATAFDSTKCQVDF</sequence>
<dbReference type="GO" id="GO:0005886">
    <property type="term" value="C:plasma membrane"/>
    <property type="evidence" value="ECO:0007669"/>
    <property type="project" value="TreeGrafter"/>
</dbReference>
<reference evidence="5" key="2">
    <citation type="submission" date="2015-02" db="EMBL/GenBank/DDBJ databases">
        <authorList>
            <person name="Chooi Y.-H."/>
        </authorList>
    </citation>
    <scope>NUCLEOTIDE SEQUENCE</scope>
    <source>
        <tissue evidence="5">Seedling</tissue>
    </source>
</reference>
<dbReference type="Gramene" id="KOM33996">
    <property type="protein sequence ID" value="KOM33996"/>
    <property type="gene ID" value="LR48_Vigan02g014600"/>
</dbReference>
<name>A0A0L9TU41_PHAAN</name>
<dbReference type="Proteomes" id="UP000743370">
    <property type="component" value="Unassembled WGS sequence"/>
</dbReference>
<dbReference type="PANTHER" id="PTHR31415">
    <property type="entry name" value="OS05G0367900 PROTEIN"/>
    <property type="match status" value="1"/>
</dbReference>
<dbReference type="PANTHER" id="PTHR31415:SF75">
    <property type="entry name" value="PROTEIN, PUTATIVE-RELATED"/>
    <property type="match status" value="1"/>
</dbReference>